<dbReference type="InterPro" id="IPR021246">
    <property type="entry name" value="DUF2797"/>
</dbReference>
<accession>A0ABP5LLP8</accession>
<sequence length="319" mass="33778">MAISEDGGLSGQGGWTATGLRWRGGLPVLTAGNGRRSHERVVTGGTRVSWLVSGPRRCGGVRTGGVHHPCPYRAVVEPGAKSAQCGPCQGADPGLALARDQILDDGRTYRLYLAWFGAGLLKVGLTAEQRGTTRLLEQAALGYTFVARGPLPAVRRAELTVAQAGLARERLTTRVKAAHWWGLPGTAARRQELLGLRADVLRLLDGHAVELFPDGPVIDQVELFGLAEDAPPAYREVAAFSCGATVSGTLRAPVGRHLFIDTVDAVDAVDTDGGEPPLLLDTRLLTGWTLAPAEPGPPTGLELRLCRRPADPGEQDALF</sequence>
<dbReference type="Proteomes" id="UP001422759">
    <property type="component" value="Unassembled WGS sequence"/>
</dbReference>
<proteinExistence type="predicted"/>
<dbReference type="RefSeq" id="WP_344466472.1">
    <property type="nucleotide sequence ID" value="NZ_BAAANT010000021.1"/>
</dbReference>
<dbReference type="Pfam" id="PF10977">
    <property type="entry name" value="DUF2797"/>
    <property type="match status" value="1"/>
</dbReference>
<dbReference type="EMBL" id="BAAANT010000021">
    <property type="protein sequence ID" value="GAA2147165.1"/>
    <property type="molecule type" value="Genomic_DNA"/>
</dbReference>
<evidence type="ECO:0000313" key="2">
    <source>
        <dbReference type="Proteomes" id="UP001422759"/>
    </source>
</evidence>
<reference evidence="2" key="1">
    <citation type="journal article" date="2019" name="Int. J. Syst. Evol. Microbiol.">
        <title>The Global Catalogue of Microorganisms (GCM) 10K type strain sequencing project: providing services to taxonomists for standard genome sequencing and annotation.</title>
        <authorList>
            <consortium name="The Broad Institute Genomics Platform"/>
            <consortium name="The Broad Institute Genome Sequencing Center for Infectious Disease"/>
            <person name="Wu L."/>
            <person name="Ma J."/>
        </authorList>
    </citation>
    <scope>NUCLEOTIDE SEQUENCE [LARGE SCALE GENOMIC DNA]</scope>
    <source>
        <strain evidence="2">JCM 14560</strain>
    </source>
</reference>
<evidence type="ECO:0000313" key="1">
    <source>
        <dbReference type="EMBL" id="GAA2147165.1"/>
    </source>
</evidence>
<gene>
    <name evidence="1" type="ORF">GCM10009760_37660</name>
</gene>
<name>A0ABP5LLP8_9ACTN</name>
<organism evidence="1 2">
    <name type="scientific">Kitasatospora kazusensis</name>
    <dbReference type="NCBI Taxonomy" id="407974"/>
    <lineage>
        <taxon>Bacteria</taxon>
        <taxon>Bacillati</taxon>
        <taxon>Actinomycetota</taxon>
        <taxon>Actinomycetes</taxon>
        <taxon>Kitasatosporales</taxon>
        <taxon>Streptomycetaceae</taxon>
        <taxon>Kitasatospora</taxon>
    </lineage>
</organism>
<keyword evidence="2" id="KW-1185">Reference proteome</keyword>
<protein>
    <submittedName>
        <fullName evidence="1">DUF2797 domain-containing protein</fullName>
    </submittedName>
</protein>
<comment type="caution">
    <text evidence="1">The sequence shown here is derived from an EMBL/GenBank/DDBJ whole genome shotgun (WGS) entry which is preliminary data.</text>
</comment>